<dbReference type="PIRSF" id="PIRSF038994">
    <property type="entry name" value="NagA"/>
    <property type="match status" value="1"/>
</dbReference>
<evidence type="ECO:0000256" key="3">
    <source>
        <dbReference type="ARBA" id="ARBA00022801"/>
    </source>
</evidence>
<dbReference type="EnsemblBacteria" id="ABL78492">
    <property type="protein sequence ID" value="ABL78492"/>
    <property type="gene ID" value="Tpen_1093"/>
</dbReference>
<dbReference type="AlphaFoldDB" id="A1RZ62"/>
<reference evidence="7" key="1">
    <citation type="journal article" date="2008" name="J. Bacteriol.">
        <title>Genome sequence of Thermofilum pendens reveals an exceptional loss of biosynthetic pathways without genome reduction.</title>
        <authorList>
            <person name="Anderson I."/>
            <person name="Rodriguez J."/>
            <person name="Susanti D."/>
            <person name="Porat I."/>
            <person name="Reich C."/>
            <person name="Ulrich L.E."/>
            <person name="Elkins J.G."/>
            <person name="Mavromatis K."/>
            <person name="Lykidis A."/>
            <person name="Kim E."/>
            <person name="Thompson L.S."/>
            <person name="Nolan M."/>
            <person name="Land M."/>
            <person name="Copeland A."/>
            <person name="Lapidus A."/>
            <person name="Lucas S."/>
            <person name="Detter C."/>
            <person name="Zhulin I.B."/>
            <person name="Olsen G.J."/>
            <person name="Whitman W."/>
            <person name="Mukhopadhyay B."/>
            <person name="Bristow J."/>
            <person name="Kyrpides N."/>
        </authorList>
    </citation>
    <scope>NUCLEOTIDE SEQUENCE [LARGE SCALE GENOMIC DNA]</scope>
    <source>
        <strain evidence="7">DSM 2475 / Hrk 5</strain>
    </source>
</reference>
<organism evidence="6 7">
    <name type="scientific">Thermofilum pendens (strain DSM 2475 / Hrk 5)</name>
    <dbReference type="NCBI Taxonomy" id="368408"/>
    <lineage>
        <taxon>Archaea</taxon>
        <taxon>Thermoproteota</taxon>
        <taxon>Thermoprotei</taxon>
        <taxon>Thermofilales</taxon>
        <taxon>Thermofilaceae</taxon>
        <taxon>Thermofilum</taxon>
    </lineage>
</organism>
<dbReference type="SUPFAM" id="SSF51338">
    <property type="entry name" value="Composite domain of metallo-dependent hydrolases"/>
    <property type="match status" value="1"/>
</dbReference>
<protein>
    <submittedName>
        <fullName evidence="6">N-acetylglucosamine 6-phosphate deacetylase</fullName>
        <ecNumber evidence="6">3.5.1.25</ecNumber>
    </submittedName>
</protein>
<dbReference type="KEGG" id="tpe:Tpen_1093"/>
<evidence type="ECO:0000313" key="7">
    <source>
        <dbReference type="Proteomes" id="UP000000641"/>
    </source>
</evidence>
<dbReference type="EMBL" id="CP000505">
    <property type="protein sequence ID" value="ABL78492.1"/>
    <property type="molecule type" value="Genomic_DNA"/>
</dbReference>
<dbReference type="Pfam" id="PF01979">
    <property type="entry name" value="Amidohydro_1"/>
    <property type="match status" value="1"/>
</dbReference>
<dbReference type="FunFam" id="3.20.20.140:FF:000004">
    <property type="entry name" value="N-acetylglucosamine-6-phosphate deacetylase"/>
    <property type="match status" value="1"/>
</dbReference>
<keyword evidence="2" id="KW-0479">Metal-binding</keyword>
<dbReference type="InterPro" id="IPR006680">
    <property type="entry name" value="Amidohydro-rel"/>
</dbReference>
<dbReference type="STRING" id="368408.Tpen_1093"/>
<dbReference type="NCBIfam" id="TIGR00221">
    <property type="entry name" value="nagA"/>
    <property type="match status" value="1"/>
</dbReference>
<dbReference type="SUPFAM" id="SSF51556">
    <property type="entry name" value="Metallo-dependent hydrolases"/>
    <property type="match status" value="1"/>
</dbReference>
<keyword evidence="7" id="KW-1185">Reference proteome</keyword>
<evidence type="ECO:0000313" key="6">
    <source>
        <dbReference type="EMBL" id="ABL78492.1"/>
    </source>
</evidence>
<dbReference type="InterPro" id="IPR011059">
    <property type="entry name" value="Metal-dep_hydrolase_composite"/>
</dbReference>
<dbReference type="GO" id="GO:0006046">
    <property type="term" value="P:N-acetylglucosamine catabolic process"/>
    <property type="evidence" value="ECO:0007669"/>
    <property type="project" value="TreeGrafter"/>
</dbReference>
<evidence type="ECO:0000259" key="5">
    <source>
        <dbReference type="Pfam" id="PF01979"/>
    </source>
</evidence>
<dbReference type="HOGENOM" id="CLU_032482_2_1_2"/>
<dbReference type="GO" id="GO:0046872">
    <property type="term" value="F:metal ion binding"/>
    <property type="evidence" value="ECO:0007669"/>
    <property type="project" value="UniProtKB-KW"/>
</dbReference>
<dbReference type="eggNOG" id="arCOG00699">
    <property type="taxonomic scope" value="Archaea"/>
</dbReference>
<dbReference type="OrthoDB" id="24954at2157"/>
<dbReference type="Proteomes" id="UP000000641">
    <property type="component" value="Chromosome"/>
</dbReference>
<dbReference type="GO" id="GO:0008448">
    <property type="term" value="F:N-acetylglucosamine-6-phosphate deacetylase activity"/>
    <property type="evidence" value="ECO:0007669"/>
    <property type="project" value="UniProtKB-EC"/>
</dbReference>
<dbReference type="InterPro" id="IPR032466">
    <property type="entry name" value="Metal_Hydrolase"/>
</dbReference>
<proteinExistence type="inferred from homology"/>
<gene>
    <name evidence="6" type="ordered locus">Tpen_1093</name>
</gene>
<name>A1RZ62_THEPD</name>
<sequence>MRVLVKNAHVLTPLGDLGVVNVMVKDGVVEGFDVEAVPDRVVDAERYYVAPGFIDTHIHGYGGVDVTEASAEEILEMSGGLAEHGVTGFLASTVAAPHERLLQACSNVAAASSRWSPSKGARILGVHLEGPYLNPKMKGAMNEQYFRKPSLRELDEYVSASRGLVRQVTVAPEVEGALEFIEEASRRGITVSVGHTDATYEQALRAVEAGARKANHIFNQMRGFHHREPGTAMALLLDTDVFVEMIVDFVHLHPATVRLVYRLAGPLRTVLITDAVRAAGLPDGEYTLGGLRIVVKEGVSRLADSGALAGSTLTMDRAVRNMTKVGANTLEALTMASYTPAKSVGALGRERVGLLRPGYAADMVVLDERLEVKKTIIAGEVVYEA</sequence>
<dbReference type="PANTHER" id="PTHR11113">
    <property type="entry name" value="N-ACETYLGLUCOSAMINE-6-PHOSPHATE DEACETYLASE"/>
    <property type="match status" value="1"/>
</dbReference>
<evidence type="ECO:0000256" key="2">
    <source>
        <dbReference type="ARBA" id="ARBA00022723"/>
    </source>
</evidence>
<dbReference type="Gene3D" id="2.30.40.10">
    <property type="entry name" value="Urease, subunit C, domain 1"/>
    <property type="match status" value="1"/>
</dbReference>
<dbReference type="PANTHER" id="PTHR11113:SF14">
    <property type="entry name" value="N-ACETYLGLUCOSAMINE-6-PHOSPHATE DEACETYLASE"/>
    <property type="match status" value="1"/>
</dbReference>
<accession>A1RZ62</accession>
<evidence type="ECO:0000256" key="1">
    <source>
        <dbReference type="ARBA" id="ARBA00010716"/>
    </source>
</evidence>
<dbReference type="Gene3D" id="3.20.20.140">
    <property type="entry name" value="Metal-dependent hydrolases"/>
    <property type="match status" value="1"/>
</dbReference>
<evidence type="ECO:0000256" key="4">
    <source>
        <dbReference type="ARBA" id="ARBA00023277"/>
    </source>
</evidence>
<feature type="domain" description="Amidohydrolase-related" evidence="5">
    <location>
        <begin position="48"/>
        <end position="382"/>
    </location>
</feature>
<keyword evidence="3 6" id="KW-0378">Hydrolase</keyword>
<dbReference type="InterPro" id="IPR003764">
    <property type="entry name" value="GlcNAc_6-P_deAcase"/>
</dbReference>
<dbReference type="EC" id="3.5.1.25" evidence="6"/>
<dbReference type="CDD" id="cd00854">
    <property type="entry name" value="NagA"/>
    <property type="match status" value="1"/>
</dbReference>
<comment type="similarity">
    <text evidence="1">Belongs to the metallo-dependent hydrolases superfamily. NagA family.</text>
</comment>
<keyword evidence="4" id="KW-0119">Carbohydrate metabolism</keyword>